<keyword evidence="2" id="KW-1185">Reference proteome</keyword>
<reference evidence="2" key="1">
    <citation type="journal article" date="2019" name="Int. J. Syst. Evol. Microbiol.">
        <title>The Global Catalogue of Microorganisms (GCM) 10K type strain sequencing project: providing services to taxonomists for standard genome sequencing and annotation.</title>
        <authorList>
            <consortium name="The Broad Institute Genomics Platform"/>
            <consortium name="The Broad Institute Genome Sequencing Center for Infectious Disease"/>
            <person name="Wu L."/>
            <person name="Ma J."/>
        </authorList>
    </citation>
    <scope>NUCLEOTIDE SEQUENCE [LARGE SCALE GENOMIC DNA]</scope>
    <source>
        <strain evidence="2">JCM 16545</strain>
    </source>
</reference>
<sequence>MKYFNDGKEITEEEARNLFLHATIKDGKPYPSIVAKFHVSFSSSHILKGSSAQQLIEFNWSDLAGSMCPHIPNSAHNTEGIWYIGEHVKDDNHDHKVYWSSIHTLDTIKAALK</sequence>
<protein>
    <submittedName>
        <fullName evidence="1">Uncharacterized protein</fullName>
    </submittedName>
</protein>
<dbReference type="EMBL" id="JBHUJC010000002">
    <property type="protein sequence ID" value="MFD2275095.1"/>
    <property type="molecule type" value="Genomic_DNA"/>
</dbReference>
<gene>
    <name evidence="1" type="ORF">ACFSQZ_01310</name>
</gene>
<name>A0ABW5E2M7_9BACT</name>
<evidence type="ECO:0000313" key="2">
    <source>
        <dbReference type="Proteomes" id="UP001597297"/>
    </source>
</evidence>
<accession>A0ABW5E2M7</accession>
<organism evidence="1 2">
    <name type="scientific">Rubritalea spongiae</name>
    <dbReference type="NCBI Taxonomy" id="430797"/>
    <lineage>
        <taxon>Bacteria</taxon>
        <taxon>Pseudomonadati</taxon>
        <taxon>Verrucomicrobiota</taxon>
        <taxon>Verrucomicrobiia</taxon>
        <taxon>Verrucomicrobiales</taxon>
        <taxon>Rubritaleaceae</taxon>
        <taxon>Rubritalea</taxon>
    </lineage>
</organism>
<evidence type="ECO:0000313" key="1">
    <source>
        <dbReference type="EMBL" id="MFD2275095.1"/>
    </source>
</evidence>
<comment type="caution">
    <text evidence="1">The sequence shown here is derived from an EMBL/GenBank/DDBJ whole genome shotgun (WGS) entry which is preliminary data.</text>
</comment>
<dbReference type="Proteomes" id="UP001597297">
    <property type="component" value="Unassembled WGS sequence"/>
</dbReference>
<proteinExistence type="predicted"/>